<evidence type="ECO:0008006" key="3">
    <source>
        <dbReference type="Google" id="ProtNLM"/>
    </source>
</evidence>
<dbReference type="Proteomes" id="UP000186917">
    <property type="component" value="Unassembled WGS sequence"/>
</dbReference>
<name>A0A1N7QMS5_9BACT</name>
<dbReference type="AlphaFoldDB" id="A0A1N7QMS5"/>
<dbReference type="EMBL" id="FTOR01000006">
    <property type="protein sequence ID" value="SIT24210.1"/>
    <property type="molecule type" value="Genomic_DNA"/>
</dbReference>
<evidence type="ECO:0000313" key="2">
    <source>
        <dbReference type="Proteomes" id="UP000186917"/>
    </source>
</evidence>
<dbReference type="STRING" id="477680.SAMN05421788_10688"/>
<evidence type="ECO:0000313" key="1">
    <source>
        <dbReference type="EMBL" id="SIT24210.1"/>
    </source>
</evidence>
<protein>
    <recommendedName>
        <fullName evidence="3">Transposase (putative) YhgA-like domain-containing protein</fullName>
    </recommendedName>
</protein>
<proteinExistence type="predicted"/>
<accession>A0A1N7QMS5</accession>
<gene>
    <name evidence="1" type="ORF">SAMN05421788_10688</name>
</gene>
<reference evidence="2" key="1">
    <citation type="submission" date="2017-01" db="EMBL/GenBank/DDBJ databases">
        <authorList>
            <person name="Varghese N."/>
            <person name="Submissions S."/>
        </authorList>
    </citation>
    <scope>NUCLEOTIDE SEQUENCE [LARGE SCALE GENOMIC DNA]</scope>
    <source>
        <strain evidence="2">DSM 21054</strain>
    </source>
</reference>
<sequence length="213" mass="24629">MFTYFYRIRDRYKRDVTSLAIFTDQDEKYHPDKYEYHCCGASVTYSFNTYKVKTQRVDVLEQSDNPFAVVILTILTALKQNEEGHDHLVESFLGLIRRLLNRQLPKHKIVRLVAFIKRYVHLGNSPLFNKFEEEIKLLTENPAYMGILEQVLQIDTEEAEKRGAISGRLIGIEEGKAQIVANLLVNSDFDIQTIASLTGESIDFIIEIKNKLP</sequence>
<keyword evidence="2" id="KW-1185">Reference proteome</keyword>
<organism evidence="1 2">
    <name type="scientific">Filimonas lacunae</name>
    <dbReference type="NCBI Taxonomy" id="477680"/>
    <lineage>
        <taxon>Bacteria</taxon>
        <taxon>Pseudomonadati</taxon>
        <taxon>Bacteroidota</taxon>
        <taxon>Chitinophagia</taxon>
        <taxon>Chitinophagales</taxon>
        <taxon>Chitinophagaceae</taxon>
        <taxon>Filimonas</taxon>
    </lineage>
</organism>